<sequence length="616" mass="71698">MNRIVLILMGFSLSMFSQKKEYSKEEKDMVYEMTYNTSKAMFKVPDFPFKKVNKKNDEIQKKTIQSREVVNSSIDTLIARGVLKLGKSEYGYDLLFNSRFPSYFKENDEVSIIEFHPVTSKLFNLKKELIEIKNVGGTSYGSETLLKFNNGKTTDLNFTTLRKQDQINNAVNFKNNNELSEIKGSVVYNIKFITDNAQVKLSQKDIGTTFKLNNTAYNLVAIINNVVLIEIADLNNSDRKNDIHLINYDETGNVLVNYSYQELVQLKKKNKKINDERAGYSDLKGNVSKRVFEAFKANPAMTFEEYKKAFTIDDIISEKAKYIFIQTTAPIKNDFVLYEPIYGIDRSFEMISNQEEKRTELKKMDVADYNAPQLSANWEEKLYGNIKEYTENFYYASKKNGKYVKGKMQNYTTFKKNANGEFIEEKIFPKKSDYPENKYNNLKQKIESIGYDEDGKVTGKTIYSYGPENKLLEEKSYSSGSDTLRSLVKYQYDKNKIIKTNFSYDYVGGETHVNESEDDLIYDERGNLIEQHFKNNKEGLVYIDEMVIYRKYDSDNRIIEESSKNSFLGNGKINLDTKTEYLKIDNQKNWIQMFFEGGISSEKQEANFVERIFVYE</sequence>
<protein>
    <submittedName>
        <fullName evidence="1">Uncharacterized protein</fullName>
    </submittedName>
</protein>
<dbReference type="Proteomes" id="UP000214684">
    <property type="component" value="Unassembled WGS sequence"/>
</dbReference>
<dbReference type="AlphaFoldDB" id="A0A227NZM6"/>
<proteinExistence type="predicted"/>
<keyword evidence="2" id="KW-1185">Reference proteome</keyword>
<evidence type="ECO:0000313" key="2">
    <source>
        <dbReference type="Proteomes" id="UP000214684"/>
    </source>
</evidence>
<accession>A0A227NZM6</accession>
<reference evidence="1 2" key="1">
    <citation type="submission" date="2016-11" db="EMBL/GenBank/DDBJ databases">
        <title>Whole genomes of Flavobacteriaceae.</title>
        <authorList>
            <person name="Stine C."/>
            <person name="Li C."/>
            <person name="Tadesse D."/>
        </authorList>
    </citation>
    <scope>NUCLEOTIDE SEQUENCE [LARGE SCALE GENOMIC DNA]</scope>
    <source>
        <strain evidence="1 2">DSM 24704</strain>
    </source>
</reference>
<gene>
    <name evidence="1" type="ORF">B0A64_17950</name>
</gene>
<organism evidence="1 2">
    <name type="scientific">Flavobacterium araucananum</name>
    <dbReference type="NCBI Taxonomy" id="946678"/>
    <lineage>
        <taxon>Bacteria</taxon>
        <taxon>Pseudomonadati</taxon>
        <taxon>Bacteroidota</taxon>
        <taxon>Flavobacteriia</taxon>
        <taxon>Flavobacteriales</taxon>
        <taxon>Flavobacteriaceae</taxon>
        <taxon>Flavobacterium</taxon>
    </lineage>
</organism>
<dbReference type="OrthoDB" id="1376004at2"/>
<name>A0A227NZM6_9FLAO</name>
<comment type="caution">
    <text evidence="1">The sequence shown here is derived from an EMBL/GenBank/DDBJ whole genome shotgun (WGS) entry which is preliminary data.</text>
</comment>
<evidence type="ECO:0000313" key="1">
    <source>
        <dbReference type="EMBL" id="OXG03079.1"/>
    </source>
</evidence>
<dbReference type="RefSeq" id="WP_089480879.1">
    <property type="nucleotide sequence ID" value="NZ_MUGS01000040.1"/>
</dbReference>
<dbReference type="EMBL" id="MUGS01000040">
    <property type="protein sequence ID" value="OXG03079.1"/>
    <property type="molecule type" value="Genomic_DNA"/>
</dbReference>